<proteinExistence type="predicted"/>
<feature type="compositionally biased region" description="Basic and acidic residues" evidence="1">
    <location>
        <begin position="7"/>
        <end position="26"/>
    </location>
</feature>
<accession>K1WH97</accession>
<name>K1WH97_MARBU</name>
<sequence length="103" mass="10860">MPSGLRDCTRDLPIAHRQVSGRDGRHVLTPPAAPGGLGSDQVKQHEHPARSGTGEASSPVSTTAGIHMPAHGSGEEEVEWEQELAVDHDGTWEVLDAHVGPGF</sequence>
<evidence type="ECO:0000313" key="2">
    <source>
        <dbReference type="EMBL" id="EKD12161.1"/>
    </source>
</evidence>
<dbReference type="HOGENOM" id="CLU_2264313_0_0_1"/>
<reference evidence="2 3" key="1">
    <citation type="journal article" date="2012" name="BMC Genomics">
        <title>Sequencing the genome of Marssonina brunnea reveals fungus-poplar co-evolution.</title>
        <authorList>
            <person name="Zhu S."/>
            <person name="Cao Y.-Z."/>
            <person name="Jiang C."/>
            <person name="Tan B.-Y."/>
            <person name="Wang Z."/>
            <person name="Feng S."/>
            <person name="Zhang L."/>
            <person name="Su X.-H."/>
            <person name="Brejova B."/>
            <person name="Vinar T."/>
            <person name="Xu M."/>
            <person name="Wang M.-X."/>
            <person name="Zhang S.-G."/>
            <person name="Huang M.-R."/>
            <person name="Wu R."/>
            <person name="Zhou Y."/>
        </authorList>
    </citation>
    <scope>NUCLEOTIDE SEQUENCE [LARGE SCALE GENOMIC DNA]</scope>
    <source>
        <strain evidence="2 3">MB_m1</strain>
    </source>
</reference>
<dbReference type="Proteomes" id="UP000006753">
    <property type="component" value="Unassembled WGS sequence"/>
</dbReference>
<evidence type="ECO:0000313" key="3">
    <source>
        <dbReference type="Proteomes" id="UP000006753"/>
    </source>
</evidence>
<gene>
    <name evidence="2" type="ORF">MBM_09660</name>
</gene>
<keyword evidence="3" id="KW-1185">Reference proteome</keyword>
<protein>
    <submittedName>
        <fullName evidence="2">Uncharacterized protein</fullName>
    </submittedName>
</protein>
<feature type="region of interest" description="Disordered" evidence="1">
    <location>
        <begin position="1"/>
        <end position="81"/>
    </location>
</feature>
<dbReference type="AlphaFoldDB" id="K1WH97"/>
<evidence type="ECO:0000256" key="1">
    <source>
        <dbReference type="SAM" id="MobiDB-lite"/>
    </source>
</evidence>
<organism evidence="2 3">
    <name type="scientific">Marssonina brunnea f. sp. multigermtubi (strain MB_m1)</name>
    <name type="common">Marssonina leaf spot fungus</name>
    <dbReference type="NCBI Taxonomy" id="1072389"/>
    <lineage>
        <taxon>Eukaryota</taxon>
        <taxon>Fungi</taxon>
        <taxon>Dikarya</taxon>
        <taxon>Ascomycota</taxon>
        <taxon>Pezizomycotina</taxon>
        <taxon>Leotiomycetes</taxon>
        <taxon>Helotiales</taxon>
        <taxon>Drepanopezizaceae</taxon>
        <taxon>Drepanopeziza</taxon>
    </lineage>
</organism>
<dbReference type="InParanoid" id="K1WH97"/>
<dbReference type="EMBL" id="JH921462">
    <property type="protein sequence ID" value="EKD12161.1"/>
    <property type="molecule type" value="Genomic_DNA"/>
</dbReference>
<dbReference type="KEGG" id="mbe:MBM_09660"/>
<feature type="compositionally biased region" description="Polar residues" evidence="1">
    <location>
        <begin position="54"/>
        <end position="64"/>
    </location>
</feature>